<name>A0A1I2YZR6_9GAMM</name>
<evidence type="ECO:0000313" key="2">
    <source>
        <dbReference type="EMBL" id="SFH30950.1"/>
    </source>
</evidence>
<dbReference type="PROSITE" id="PS00141">
    <property type="entry name" value="ASP_PROTEASE"/>
    <property type="match status" value="1"/>
</dbReference>
<dbReference type="InterPro" id="IPR011969">
    <property type="entry name" value="Clan_AA_Asp_peptidase_C"/>
</dbReference>
<keyword evidence="2" id="KW-0645">Protease</keyword>
<protein>
    <submittedName>
        <fullName evidence="2">Aspartyl protease family protein</fullName>
    </submittedName>
</protein>
<dbReference type="InterPro" id="IPR034122">
    <property type="entry name" value="Retropepsin-like_bacterial"/>
</dbReference>
<evidence type="ECO:0000256" key="1">
    <source>
        <dbReference type="SAM" id="Phobius"/>
    </source>
</evidence>
<keyword evidence="2" id="KW-0378">Hydrolase</keyword>
<keyword evidence="1" id="KW-0472">Membrane</keyword>
<dbReference type="NCBIfam" id="TIGR02281">
    <property type="entry name" value="clan_AA_DTGA"/>
    <property type="match status" value="1"/>
</dbReference>
<dbReference type="EMBL" id="FOPY01000002">
    <property type="protein sequence ID" value="SFH30950.1"/>
    <property type="molecule type" value="Genomic_DNA"/>
</dbReference>
<dbReference type="InterPro" id="IPR021109">
    <property type="entry name" value="Peptidase_aspartic_dom_sf"/>
</dbReference>
<dbReference type="InterPro" id="IPR001969">
    <property type="entry name" value="Aspartic_peptidase_AS"/>
</dbReference>
<keyword evidence="1" id="KW-0812">Transmembrane</keyword>
<organism evidence="2 3">
    <name type="scientific">Modicisalibacter xianhensis</name>
    <dbReference type="NCBI Taxonomy" id="442341"/>
    <lineage>
        <taxon>Bacteria</taxon>
        <taxon>Pseudomonadati</taxon>
        <taxon>Pseudomonadota</taxon>
        <taxon>Gammaproteobacteria</taxon>
        <taxon>Oceanospirillales</taxon>
        <taxon>Halomonadaceae</taxon>
        <taxon>Modicisalibacter</taxon>
    </lineage>
</organism>
<sequence>MNSEDKALRRIGLGMMLVFWLLLMALGVWWFERLIETRQYPNANMATTTGEANLPITLQRNASGHFVAPGHINGEPVRFLLDTGASLVAVPGNLAERLGLEPGASADFFTANGRARGYLTMLDQVGLGGVNAHDVRGSINPGMHGDTVLLGMSFLHRFDIQIRGTQMTLSPAQPL</sequence>
<keyword evidence="3" id="KW-1185">Reference proteome</keyword>
<dbReference type="Proteomes" id="UP000199040">
    <property type="component" value="Unassembled WGS sequence"/>
</dbReference>
<feature type="transmembrane region" description="Helical" evidence="1">
    <location>
        <begin position="12"/>
        <end position="31"/>
    </location>
</feature>
<accession>A0A1I2YZR6</accession>
<dbReference type="AlphaFoldDB" id="A0A1I2YZR6"/>
<dbReference type="RefSeq" id="WP_092843550.1">
    <property type="nucleotide sequence ID" value="NZ_FOPY01000002.1"/>
</dbReference>
<dbReference type="CDD" id="cd05483">
    <property type="entry name" value="retropepsin_like_bacteria"/>
    <property type="match status" value="1"/>
</dbReference>
<proteinExistence type="predicted"/>
<keyword evidence="1" id="KW-1133">Transmembrane helix</keyword>
<dbReference type="STRING" id="442341.SAMN04487959_102264"/>
<dbReference type="GO" id="GO:0006508">
    <property type="term" value="P:proteolysis"/>
    <property type="evidence" value="ECO:0007669"/>
    <property type="project" value="UniProtKB-KW"/>
</dbReference>
<dbReference type="SUPFAM" id="SSF50630">
    <property type="entry name" value="Acid proteases"/>
    <property type="match status" value="1"/>
</dbReference>
<evidence type="ECO:0000313" key="3">
    <source>
        <dbReference type="Proteomes" id="UP000199040"/>
    </source>
</evidence>
<dbReference type="Pfam" id="PF13975">
    <property type="entry name" value="gag-asp_proteas"/>
    <property type="match status" value="1"/>
</dbReference>
<dbReference type="Gene3D" id="2.40.70.10">
    <property type="entry name" value="Acid Proteases"/>
    <property type="match status" value="1"/>
</dbReference>
<reference evidence="2 3" key="1">
    <citation type="submission" date="2016-10" db="EMBL/GenBank/DDBJ databases">
        <authorList>
            <person name="de Groot N.N."/>
        </authorList>
    </citation>
    <scope>NUCLEOTIDE SEQUENCE [LARGE SCALE GENOMIC DNA]</scope>
    <source>
        <strain evidence="2 3">CGMCC 1.6848</strain>
    </source>
</reference>
<dbReference type="GO" id="GO:0004190">
    <property type="term" value="F:aspartic-type endopeptidase activity"/>
    <property type="evidence" value="ECO:0007669"/>
    <property type="project" value="InterPro"/>
</dbReference>
<gene>
    <name evidence="2" type="ORF">SAMN04487959_102264</name>
</gene>